<reference evidence="4" key="1">
    <citation type="journal article" date="2023" name="Commun. Biol.">
        <title>Genome analysis of Parmales, the sister group of diatoms, reveals the evolutionary specialization of diatoms from phago-mixotrophs to photoautotrophs.</title>
        <authorList>
            <person name="Ban H."/>
            <person name="Sato S."/>
            <person name="Yoshikawa S."/>
            <person name="Yamada K."/>
            <person name="Nakamura Y."/>
            <person name="Ichinomiya M."/>
            <person name="Sato N."/>
            <person name="Blanc-Mathieu R."/>
            <person name="Endo H."/>
            <person name="Kuwata A."/>
            <person name="Ogata H."/>
        </authorList>
    </citation>
    <scope>NUCLEOTIDE SEQUENCE [LARGE SCALE GENOMIC DNA]</scope>
    <source>
        <strain evidence="4">NIES 3701</strain>
    </source>
</reference>
<dbReference type="EMBL" id="BRXY01000394">
    <property type="protein sequence ID" value="GMH92075.1"/>
    <property type="molecule type" value="Genomic_DNA"/>
</dbReference>
<feature type="domain" description="(S)-ureidoglycine aminohydrolase cupin" evidence="2">
    <location>
        <begin position="408"/>
        <end position="493"/>
    </location>
</feature>
<feature type="compositionally biased region" description="Basic and acidic residues" evidence="1">
    <location>
        <begin position="16"/>
        <end position="40"/>
    </location>
</feature>
<evidence type="ECO:0000313" key="4">
    <source>
        <dbReference type="Proteomes" id="UP001165085"/>
    </source>
</evidence>
<evidence type="ECO:0000256" key="1">
    <source>
        <dbReference type="SAM" id="MobiDB-lite"/>
    </source>
</evidence>
<dbReference type="Pfam" id="PF05899">
    <property type="entry name" value="Cupin_3"/>
    <property type="match status" value="1"/>
</dbReference>
<feature type="region of interest" description="Disordered" evidence="1">
    <location>
        <begin position="1"/>
        <end position="60"/>
    </location>
</feature>
<dbReference type="InterPro" id="IPR008579">
    <property type="entry name" value="UGlyAH_Cupin_dom"/>
</dbReference>
<dbReference type="InterPro" id="IPR014710">
    <property type="entry name" value="RmlC-like_jellyroll"/>
</dbReference>
<dbReference type="AlphaFoldDB" id="A0A9W7EVU8"/>
<gene>
    <name evidence="3" type="ORF">TrST_g11933</name>
</gene>
<dbReference type="OrthoDB" id="7459479at2759"/>
<dbReference type="Proteomes" id="UP001165085">
    <property type="component" value="Unassembled WGS sequence"/>
</dbReference>
<name>A0A9W7EVU8_9STRA</name>
<keyword evidence="4" id="KW-1185">Reference proteome</keyword>
<comment type="caution">
    <text evidence="3">The sequence shown here is derived from an EMBL/GenBank/DDBJ whole genome shotgun (WGS) entry which is preliminary data.</text>
</comment>
<organism evidence="3 4">
    <name type="scientific">Triparma strigata</name>
    <dbReference type="NCBI Taxonomy" id="1606541"/>
    <lineage>
        <taxon>Eukaryota</taxon>
        <taxon>Sar</taxon>
        <taxon>Stramenopiles</taxon>
        <taxon>Ochrophyta</taxon>
        <taxon>Bolidophyceae</taxon>
        <taxon>Parmales</taxon>
        <taxon>Triparmaceae</taxon>
        <taxon>Triparma</taxon>
    </lineage>
</organism>
<evidence type="ECO:0000259" key="2">
    <source>
        <dbReference type="Pfam" id="PF05899"/>
    </source>
</evidence>
<accession>A0A9W7EVU8</accession>
<proteinExistence type="predicted"/>
<dbReference type="PANTHER" id="PTHR36971:SF1">
    <property type="entry name" value="METHYLTRANSFERASE DOMAIN-CONTAINING PROTEIN"/>
    <property type="match status" value="1"/>
</dbReference>
<evidence type="ECO:0000313" key="3">
    <source>
        <dbReference type="EMBL" id="GMH92075.1"/>
    </source>
</evidence>
<dbReference type="Gene3D" id="2.60.120.10">
    <property type="entry name" value="Jelly Rolls"/>
    <property type="match status" value="1"/>
</dbReference>
<sequence length="506" mass="56892">MSSFADAEVGVGSKSLTKEENRALGRERARKIAEARKEADLASGAMSSKTHNGHGSHNSSRSREFVKWLIRTFPLSKTPSNNLTASPSVLDVAAGNGEIALRLSFCEHIPTDMVDIREADLYNTLMKRIVAKLPKKWQEKLIGKSREDIERISSSVDCGSRLPTQIIEGWNSLEQVEGSDKLMLAVRRASVLVGMHADASTEPIVQLAKKYNKSYAVVPCCVFPNLFKERRIVDADGVSREVRSYEEFVEYLTVGGGERCTLNFDGRNECVYFKSREIFNVTDILREVEGVAVIDVRGELNDLELGGVYIYVHSERKNAEWVEEVKNGGRNAVTVVCVVDENETEHIADGVDYYLRCVKAEGESEWETLARVYEGEELYRKFGATVKVLGAGTRSLLWVSRNHEVTKEVQKWPVWESGAARFQESRWWEARPGVAEERCYIISGAANLIISEETNNANDDAVTVRIEVGDRVVFRKGFTCEWEVGEEGISKHYEYFDASGEKFKNE</sequence>
<dbReference type="PANTHER" id="PTHR36971">
    <property type="entry name" value="UNNAMED PRODUCT"/>
    <property type="match status" value="1"/>
</dbReference>
<protein>
    <recommendedName>
        <fullName evidence="2">(S)-ureidoglycine aminohydrolase cupin domain-containing protein</fullName>
    </recommendedName>
</protein>